<keyword evidence="2" id="KW-1185">Reference proteome</keyword>
<dbReference type="Pfam" id="PF05348">
    <property type="entry name" value="UMP1"/>
    <property type="match status" value="1"/>
</dbReference>
<dbReference type="VEuPathDB" id="PiroplasmaDB:BBBOND_0308550"/>
<reference evidence="2" key="1">
    <citation type="journal article" date="2014" name="Nucleic Acids Res.">
        <title>The evolutionary dynamics of variant antigen genes in Babesia reveal a history of genomic innovation underlying host-parasite interaction.</title>
        <authorList>
            <person name="Jackson A.P."/>
            <person name="Otto T.D."/>
            <person name="Darby A."/>
            <person name="Ramaprasad A."/>
            <person name="Xia D."/>
            <person name="Echaide I.E."/>
            <person name="Farber M."/>
            <person name="Gahlot S."/>
            <person name="Gamble J."/>
            <person name="Gupta D."/>
            <person name="Gupta Y."/>
            <person name="Jackson L."/>
            <person name="Malandrin L."/>
            <person name="Malas T.B."/>
            <person name="Moussa E."/>
            <person name="Nair M."/>
            <person name="Reid A.J."/>
            <person name="Sanders M."/>
            <person name="Sharma J."/>
            <person name="Tracey A."/>
            <person name="Quail M.A."/>
            <person name="Weir W."/>
            <person name="Wastling J.M."/>
            <person name="Hall N."/>
            <person name="Willadsen P."/>
            <person name="Lingelbach K."/>
            <person name="Shiels B."/>
            <person name="Tait A."/>
            <person name="Berriman M."/>
            <person name="Allred D.R."/>
            <person name="Pain A."/>
        </authorList>
    </citation>
    <scope>NUCLEOTIDE SEQUENCE [LARGE SCALE GENOMIC DNA]</scope>
    <source>
        <strain evidence="2">Bond</strain>
    </source>
</reference>
<dbReference type="AlphaFoldDB" id="A0A061DAE8"/>
<dbReference type="EMBL" id="LK391709">
    <property type="protein sequence ID" value="CDR96952.1"/>
    <property type="molecule type" value="Genomic_DNA"/>
</dbReference>
<protein>
    <recommendedName>
        <fullName evidence="3">Proteasome maturation factor UMP1</fullName>
    </recommendedName>
</protein>
<gene>
    <name evidence="1" type="ORF">BBBOND_0308550</name>
</gene>
<dbReference type="OrthoDB" id="15001at2759"/>
<evidence type="ECO:0000313" key="1">
    <source>
        <dbReference type="EMBL" id="CDR96952.1"/>
    </source>
</evidence>
<dbReference type="GeneID" id="24565493"/>
<dbReference type="OMA" id="HEYMENL"/>
<organism evidence="1 2">
    <name type="scientific">Babesia bigemina</name>
    <dbReference type="NCBI Taxonomy" id="5866"/>
    <lineage>
        <taxon>Eukaryota</taxon>
        <taxon>Sar</taxon>
        <taxon>Alveolata</taxon>
        <taxon>Apicomplexa</taxon>
        <taxon>Aconoidasida</taxon>
        <taxon>Piroplasmida</taxon>
        <taxon>Babesiidae</taxon>
        <taxon>Babesia</taxon>
    </lineage>
</organism>
<sequence>MRDTSALSSVNIDLNNFPYCPLDGSGVRTAYGDTLSVHPMHDIDCKNLMKEEMAKSERLQKTLGYQAALKNSIELNTCSKSTRLPGMKSSMLSVEILMDKLDSLESYEYMNVEKPRHEFGIGGLHSLLETKFNI</sequence>
<dbReference type="STRING" id="5866.A0A061DAE8"/>
<evidence type="ECO:0000313" key="2">
    <source>
        <dbReference type="Proteomes" id="UP000033188"/>
    </source>
</evidence>
<dbReference type="RefSeq" id="XP_012769138.1">
    <property type="nucleotide sequence ID" value="XM_012913684.1"/>
</dbReference>
<proteinExistence type="predicted"/>
<dbReference type="KEGG" id="bbig:BBBOND_0308550"/>
<dbReference type="Proteomes" id="UP000033188">
    <property type="component" value="Chromosome 3"/>
</dbReference>
<accession>A0A061DAE8</accession>
<name>A0A061DAE8_BABBI</name>
<evidence type="ECO:0008006" key="3">
    <source>
        <dbReference type="Google" id="ProtNLM"/>
    </source>
</evidence>